<dbReference type="InterPro" id="IPR023213">
    <property type="entry name" value="CAT-like_dom_sf"/>
</dbReference>
<feature type="domain" description="Carrier" evidence="4">
    <location>
        <begin position="995"/>
        <end position="1071"/>
    </location>
</feature>
<dbReference type="InterPro" id="IPR045851">
    <property type="entry name" value="AMP-bd_C_sf"/>
</dbReference>
<gene>
    <name evidence="5" type="ORF">HDA45_007574</name>
</gene>
<dbReference type="InterPro" id="IPR001242">
    <property type="entry name" value="Condensation_dom"/>
</dbReference>
<keyword evidence="6" id="KW-1185">Reference proteome</keyword>
<evidence type="ECO:0000313" key="5">
    <source>
        <dbReference type="EMBL" id="MBB5857487.1"/>
    </source>
</evidence>
<dbReference type="PROSITE" id="PS50075">
    <property type="entry name" value="CARRIER"/>
    <property type="match status" value="1"/>
</dbReference>
<dbReference type="InterPro" id="IPR042099">
    <property type="entry name" value="ANL_N_sf"/>
</dbReference>
<dbReference type="SUPFAM" id="SSF56801">
    <property type="entry name" value="Acetyl-CoA synthetase-like"/>
    <property type="match status" value="1"/>
</dbReference>
<dbReference type="GO" id="GO:0031177">
    <property type="term" value="F:phosphopantetheine binding"/>
    <property type="evidence" value="ECO:0007669"/>
    <property type="project" value="InterPro"/>
</dbReference>
<dbReference type="PANTHER" id="PTHR45527:SF1">
    <property type="entry name" value="FATTY ACID SYNTHASE"/>
    <property type="match status" value="1"/>
</dbReference>
<dbReference type="CDD" id="cd05930">
    <property type="entry name" value="A_NRPS"/>
    <property type="match status" value="1"/>
</dbReference>
<keyword evidence="2" id="KW-0596">Phosphopantetheine</keyword>
<evidence type="ECO:0000259" key="4">
    <source>
        <dbReference type="PROSITE" id="PS50075"/>
    </source>
</evidence>
<evidence type="ECO:0000256" key="1">
    <source>
        <dbReference type="ARBA" id="ARBA00001957"/>
    </source>
</evidence>
<dbReference type="Pfam" id="PF13193">
    <property type="entry name" value="AMP-binding_C"/>
    <property type="match status" value="1"/>
</dbReference>
<dbReference type="CDD" id="cd19531">
    <property type="entry name" value="LCL_NRPS-like"/>
    <property type="match status" value="1"/>
</dbReference>
<dbReference type="SMART" id="SM00823">
    <property type="entry name" value="PKS_PP"/>
    <property type="match status" value="1"/>
</dbReference>
<keyword evidence="3" id="KW-0597">Phosphoprotein</keyword>
<dbReference type="Gene3D" id="3.30.559.30">
    <property type="entry name" value="Nonribosomal peptide synthetase, condensation domain"/>
    <property type="match status" value="1"/>
</dbReference>
<dbReference type="PROSITE" id="PS00455">
    <property type="entry name" value="AMP_BINDING"/>
    <property type="match status" value="1"/>
</dbReference>
<dbReference type="GO" id="GO:0044550">
    <property type="term" value="P:secondary metabolite biosynthetic process"/>
    <property type="evidence" value="ECO:0007669"/>
    <property type="project" value="TreeGrafter"/>
</dbReference>
<dbReference type="Gene3D" id="1.10.1200.10">
    <property type="entry name" value="ACP-like"/>
    <property type="match status" value="1"/>
</dbReference>
<protein>
    <submittedName>
        <fullName evidence="5">Amino acid adenylation domain-containing protein</fullName>
    </submittedName>
</protein>
<dbReference type="Pfam" id="PF00550">
    <property type="entry name" value="PP-binding"/>
    <property type="match status" value="1"/>
</dbReference>
<evidence type="ECO:0000313" key="6">
    <source>
        <dbReference type="Proteomes" id="UP000580861"/>
    </source>
</evidence>
<dbReference type="Proteomes" id="UP000580861">
    <property type="component" value="Unassembled WGS sequence"/>
</dbReference>
<comment type="caution">
    <text evidence="5">The sequence shown here is derived from an EMBL/GenBank/DDBJ whole genome shotgun (WGS) entry which is preliminary data.</text>
</comment>
<dbReference type="InterPro" id="IPR009081">
    <property type="entry name" value="PP-bd_ACP"/>
</dbReference>
<sequence length="1098" mass="120032">MTDLAARLARLPKEKREALRRKLLEGKAEPVLRHLASDAPVPASVQQQQLWYIDRVDEQGAANNLAYVWTLRGPLDAAALESALAWVIDRQESLRGRFVSADPVDFHVDERTGRTLPVVDLTEDVDPGATFDAIAERSRGRRFSVTEGPLYEARLIRLAPDEHRLLWIVHHIAWDAGSVGPFLRDLSAAYRRLSGGVEPDSPEPPVTYRDYSRWQRDWLGVKREGLAERWRTRWRGAPVTELPSDLPRPRQQTFGGKALDGELLAPESLDRLRAVCAEHRATSYMVTLGLFAHLLGRWTRSDEVTVGSPFDLRADPRLDDVVGFFVNMVPLRIATEPGSSLVEQIAVARDRVLEAMDDRELPFSDIVAAVNPPRDPGRSPLFQIEFAFETDSARQLEVDFGEVRFEHAKLHDGGSRFDLSLIVRESRDRIGYTVEYNPDLFHERTITALVDAFRTVMTSALAAPGRPLDEHALLAPGEPAELAAYGAGDPVAPTRGTVLDVVRGHAETDPGRVAVRYGGTDLTYGDLVREVRAVAGALAEAGVGSSDRVALLARQSTAAVIGMLATQWLGAAYVPLDVDAPPARLRTIAGRAGVTAWLVGDTGEDEVLARIGGVDGLVLELGAARRRAEPREPAATEADSAYLIFTSGTTGTPKGVDVPHSALAHFCREINEAYRIDGRDRVLGFAKYSFDVSVFEVFATLTAGATLCVPDLDQRRDPALLTGFLRDEAVTVAELPPALMPLLDPDLPELRLVSVGGEAFPGALVATWTQGGREFWNGYGPTETTVAVTLKQCSGEWPVMPPIGRPIRGCHAYVVDERLRPVPPGAVGELLISGPTLARGYFGDQEGTARAFVTRPEGRSYRTGDLVRWRGDGDLDFLGRADRQVKLNGHRIELTEVERVLTDHPEVRRVAVSVCRVPDLGRTMAAFAVLEEPAPKPDEVLRQAAAVLPRYAVPARLVPVGDLPLTANKKVDHEALERLLLEAIAEAPGASEDVRELTETERALGEDVIGPVLARPVPDPDTSFFELGGNSLQATQVVAGIARRFDVQLSIGDFFGTPTIRGLAAMVDGRERRSDVVDHRLRASMLAVEELADQRGTR</sequence>
<dbReference type="PANTHER" id="PTHR45527">
    <property type="entry name" value="NONRIBOSOMAL PEPTIDE SYNTHETASE"/>
    <property type="match status" value="1"/>
</dbReference>
<dbReference type="Gene3D" id="3.40.50.12780">
    <property type="entry name" value="N-terminal domain of ligase-like"/>
    <property type="match status" value="1"/>
</dbReference>
<dbReference type="Gene3D" id="3.30.559.10">
    <property type="entry name" value="Chloramphenicol acetyltransferase-like domain"/>
    <property type="match status" value="1"/>
</dbReference>
<dbReference type="NCBIfam" id="TIGR01733">
    <property type="entry name" value="AA-adenyl-dom"/>
    <property type="match status" value="1"/>
</dbReference>
<name>A0A841BDS5_9PSEU</name>
<dbReference type="SUPFAM" id="SSF52777">
    <property type="entry name" value="CoA-dependent acyltransferases"/>
    <property type="match status" value="2"/>
</dbReference>
<dbReference type="GO" id="GO:0003824">
    <property type="term" value="F:catalytic activity"/>
    <property type="evidence" value="ECO:0007669"/>
    <property type="project" value="InterPro"/>
</dbReference>
<dbReference type="AlphaFoldDB" id="A0A841BDS5"/>
<dbReference type="GO" id="GO:0005737">
    <property type="term" value="C:cytoplasm"/>
    <property type="evidence" value="ECO:0007669"/>
    <property type="project" value="TreeGrafter"/>
</dbReference>
<dbReference type="GO" id="GO:0008610">
    <property type="term" value="P:lipid biosynthetic process"/>
    <property type="evidence" value="ECO:0007669"/>
    <property type="project" value="UniProtKB-ARBA"/>
</dbReference>
<dbReference type="InterPro" id="IPR025110">
    <property type="entry name" value="AMP-bd_C"/>
</dbReference>
<accession>A0A841BDS5</accession>
<dbReference type="InterPro" id="IPR020845">
    <property type="entry name" value="AMP-binding_CS"/>
</dbReference>
<dbReference type="Pfam" id="PF00668">
    <property type="entry name" value="Condensation"/>
    <property type="match status" value="1"/>
</dbReference>
<reference evidence="5 6" key="1">
    <citation type="submission" date="2020-08" db="EMBL/GenBank/DDBJ databases">
        <title>Sequencing the genomes of 1000 actinobacteria strains.</title>
        <authorList>
            <person name="Klenk H.-P."/>
        </authorList>
    </citation>
    <scope>NUCLEOTIDE SEQUENCE [LARGE SCALE GENOMIC DNA]</scope>
    <source>
        <strain evidence="5 6">DSM 45272</strain>
    </source>
</reference>
<dbReference type="Pfam" id="PF00501">
    <property type="entry name" value="AMP-binding"/>
    <property type="match status" value="1"/>
</dbReference>
<comment type="cofactor">
    <cofactor evidence="1">
        <name>pantetheine 4'-phosphate</name>
        <dbReference type="ChEBI" id="CHEBI:47942"/>
    </cofactor>
</comment>
<dbReference type="InterPro" id="IPR020806">
    <property type="entry name" value="PKS_PP-bd"/>
</dbReference>
<evidence type="ECO:0000256" key="2">
    <source>
        <dbReference type="ARBA" id="ARBA00022450"/>
    </source>
</evidence>
<dbReference type="Gene3D" id="3.30.300.30">
    <property type="match status" value="1"/>
</dbReference>
<evidence type="ECO:0000256" key="3">
    <source>
        <dbReference type="ARBA" id="ARBA00022553"/>
    </source>
</evidence>
<dbReference type="PROSITE" id="PS00012">
    <property type="entry name" value="PHOSPHOPANTETHEINE"/>
    <property type="match status" value="1"/>
</dbReference>
<dbReference type="EMBL" id="JACHMX010000001">
    <property type="protein sequence ID" value="MBB5857487.1"/>
    <property type="molecule type" value="Genomic_DNA"/>
</dbReference>
<dbReference type="InterPro" id="IPR000873">
    <property type="entry name" value="AMP-dep_synth/lig_dom"/>
</dbReference>
<dbReference type="SUPFAM" id="SSF47336">
    <property type="entry name" value="ACP-like"/>
    <property type="match status" value="1"/>
</dbReference>
<dbReference type="RefSeq" id="WP_184903650.1">
    <property type="nucleotide sequence ID" value="NZ_JACHMX010000001.1"/>
</dbReference>
<dbReference type="GO" id="GO:0043041">
    <property type="term" value="P:amino acid activation for nonribosomal peptide biosynthetic process"/>
    <property type="evidence" value="ECO:0007669"/>
    <property type="project" value="TreeGrafter"/>
</dbReference>
<dbReference type="FunFam" id="3.40.50.12780:FF:000012">
    <property type="entry name" value="Non-ribosomal peptide synthetase"/>
    <property type="match status" value="1"/>
</dbReference>
<dbReference type="InterPro" id="IPR036736">
    <property type="entry name" value="ACP-like_sf"/>
</dbReference>
<dbReference type="InterPro" id="IPR010071">
    <property type="entry name" value="AA_adenyl_dom"/>
</dbReference>
<proteinExistence type="predicted"/>
<organism evidence="5 6">
    <name type="scientific">Amycolatopsis umgeniensis</name>
    <dbReference type="NCBI Taxonomy" id="336628"/>
    <lineage>
        <taxon>Bacteria</taxon>
        <taxon>Bacillati</taxon>
        <taxon>Actinomycetota</taxon>
        <taxon>Actinomycetes</taxon>
        <taxon>Pseudonocardiales</taxon>
        <taxon>Pseudonocardiaceae</taxon>
        <taxon>Amycolatopsis</taxon>
    </lineage>
</organism>
<dbReference type="InterPro" id="IPR006162">
    <property type="entry name" value="Ppantetheine_attach_site"/>
</dbReference>